<dbReference type="OrthoDB" id="1861185at2759"/>
<evidence type="ECO:0000313" key="1">
    <source>
        <dbReference type="EMBL" id="URE07810.1"/>
    </source>
</evidence>
<dbReference type="EMBL" id="CP097507">
    <property type="protein sequence ID" value="URE07810.1"/>
    <property type="molecule type" value="Genomic_DNA"/>
</dbReference>
<keyword evidence="2" id="KW-1185">Reference proteome</keyword>
<dbReference type="AlphaFoldDB" id="A0A9E7G4C5"/>
<reference evidence="1" key="1">
    <citation type="submission" date="2022-05" db="EMBL/GenBank/DDBJ databases">
        <title>The Musa troglodytarum L. genome provides insights into the mechanism of non-climacteric behaviour and enrichment of carotenoids.</title>
        <authorList>
            <person name="Wang J."/>
        </authorList>
    </citation>
    <scope>NUCLEOTIDE SEQUENCE</scope>
    <source>
        <tissue evidence="1">Leaf</tissue>
    </source>
</reference>
<protein>
    <submittedName>
        <fullName evidence="1">DNA repair protein Rad51</fullName>
    </submittedName>
</protein>
<evidence type="ECO:0000313" key="2">
    <source>
        <dbReference type="Proteomes" id="UP001055439"/>
    </source>
</evidence>
<name>A0A9E7G4C5_9LILI</name>
<organism evidence="1 2">
    <name type="scientific">Musa troglodytarum</name>
    <name type="common">fe'i banana</name>
    <dbReference type="NCBI Taxonomy" id="320322"/>
    <lineage>
        <taxon>Eukaryota</taxon>
        <taxon>Viridiplantae</taxon>
        <taxon>Streptophyta</taxon>
        <taxon>Embryophyta</taxon>
        <taxon>Tracheophyta</taxon>
        <taxon>Spermatophyta</taxon>
        <taxon>Magnoliopsida</taxon>
        <taxon>Liliopsida</taxon>
        <taxon>Zingiberales</taxon>
        <taxon>Musaceae</taxon>
        <taxon>Musa</taxon>
    </lineage>
</organism>
<proteinExistence type="predicted"/>
<sequence>MTKAARLSRVVRCRLPGCYLGGLELHLVQGKQIVVLCKMHRMHTYKQAKKTTSIVRVMSKEPHPVAHHQARNRAIG</sequence>
<dbReference type="Proteomes" id="UP001055439">
    <property type="component" value="Chromosome 5"/>
</dbReference>
<accession>A0A9E7G4C5</accession>
<gene>
    <name evidence="1" type="ORF">MUK42_04397</name>
</gene>